<dbReference type="GO" id="GO:0003676">
    <property type="term" value="F:nucleic acid binding"/>
    <property type="evidence" value="ECO:0007669"/>
    <property type="project" value="InterPro"/>
</dbReference>
<organism evidence="6 7">
    <name type="scientific">Priestia veravalensis</name>
    <dbReference type="NCBI Taxonomy" id="1414648"/>
    <lineage>
        <taxon>Bacteria</taxon>
        <taxon>Bacillati</taxon>
        <taxon>Bacillota</taxon>
        <taxon>Bacilli</taxon>
        <taxon>Bacillales</taxon>
        <taxon>Bacillaceae</taxon>
        <taxon>Priestia</taxon>
    </lineage>
</organism>
<dbReference type="RefSeq" id="WP_062686813.1">
    <property type="nucleotide sequence ID" value="NZ_KQ758650.1"/>
</dbReference>
<dbReference type="AlphaFoldDB" id="A0A0V8JL68"/>
<evidence type="ECO:0000256" key="1">
    <source>
        <dbReference type="ARBA" id="ARBA00022741"/>
    </source>
</evidence>
<dbReference type="Gene3D" id="3.40.50.300">
    <property type="entry name" value="P-loop containing nucleotide triphosphate hydrolases"/>
    <property type="match status" value="2"/>
</dbReference>
<reference evidence="6 7" key="1">
    <citation type="submission" date="2015-11" db="EMBL/GenBank/DDBJ databases">
        <title>Bacillus caseinolyticus sp nov.</title>
        <authorList>
            <person name="Dastager S.G."/>
            <person name="Mawlankar R."/>
        </authorList>
    </citation>
    <scope>NUCLEOTIDE SEQUENCE [LARGE SCALE GENOMIC DNA]</scope>
    <source>
        <strain evidence="6 7">SGD-V-76</strain>
    </source>
</reference>
<keyword evidence="1" id="KW-0547">Nucleotide-binding</keyword>
<dbReference type="PANTHER" id="PTHR11472:SF57">
    <property type="entry name" value="ATP-DEPENDENT HELICASE YPVA-RELATED"/>
    <property type="match status" value="1"/>
</dbReference>
<dbReference type="InterPro" id="IPR006555">
    <property type="entry name" value="ATP-dep_Helicase_C"/>
</dbReference>
<keyword evidence="3" id="KW-0067">ATP-binding</keyword>
<evidence type="ECO:0000256" key="3">
    <source>
        <dbReference type="ARBA" id="ARBA00022840"/>
    </source>
</evidence>
<dbReference type="EMBL" id="LNQP01000034">
    <property type="protein sequence ID" value="KSU87826.1"/>
    <property type="molecule type" value="Genomic_DNA"/>
</dbReference>
<comment type="caution">
    <text evidence="6">The sequence shown here is derived from an EMBL/GenBank/DDBJ whole genome shotgun (WGS) entry which is preliminary data.</text>
</comment>
<dbReference type="GO" id="GO:0016818">
    <property type="term" value="F:hydrolase activity, acting on acid anhydrides, in phosphorus-containing anhydrides"/>
    <property type="evidence" value="ECO:0007669"/>
    <property type="project" value="InterPro"/>
</dbReference>
<sequence>MMRERLPFTIGRDENFFDKLNEWIGDVFYDHLPDAGLELRDEQIFMAFQIERAFKEKNVIFAEAGVGTGKTIVYLLYAICYARYVGKPAIIACADETLIEQLVKAEGDIAKLSKILDINMDVRLAKSQDQYLCLKKLDAVTSRTDNENIEEIYETLPDFVHDHSGMQSFYHYGDRKEYSHLTDEEWQQINWDSFQDCSSCDQRHRCGLTLSREHYRKATDLIICSHDFYMEHIWTVEARKREGQLPLLPESSCVVFDEGHLLEFAAQKALTYRIKEDTLENLLTRLLENDVREELALKIEHTIDVYSLFFDALSEASQDIVGSNRKQIERTSRVQKVGKELLGLLDNIGNELVFESETYTVDEYTLRIVDEYLDQIDYSMRLFMENENAIYWLEEKDWQLTLVIMPQAVKDVLKERVFSKKIPYIFTSATLSDNSSFDYLAYSLGIGKPLSFSVESPFDYDEKMDITCKMVAAGSEAFAEKYGYTLKQLERTNGRALLLFNTREELALFKEASKELSEYTFLFEGDQEISKLVSQFQREEETILCAVHLWEGLDIPGPSLSNVILWSLPYPPNDPVFEAKRKQVADAFWDADMPYMLLRLKQGVGRLIRSHEDEGLITIFMPENTDEKVQAIIEKNLPTAIKARV</sequence>
<evidence type="ECO:0000256" key="4">
    <source>
        <dbReference type="ARBA" id="ARBA00038058"/>
    </source>
</evidence>
<evidence type="ECO:0000313" key="7">
    <source>
        <dbReference type="Proteomes" id="UP000053681"/>
    </source>
</evidence>
<keyword evidence="7" id="KW-1185">Reference proteome</keyword>
<dbReference type="InterPro" id="IPR014013">
    <property type="entry name" value="Helic_SF1/SF2_ATP-bd_DinG/Rad3"/>
</dbReference>
<feature type="domain" description="Helicase ATP-binding" evidence="5">
    <location>
        <begin position="29"/>
        <end position="303"/>
    </location>
</feature>
<proteinExistence type="inferred from homology"/>
<dbReference type="PROSITE" id="PS51193">
    <property type="entry name" value="HELICASE_ATP_BIND_2"/>
    <property type="match status" value="1"/>
</dbReference>
<protein>
    <submittedName>
        <fullName evidence="6">ATP-dependent helicase</fullName>
    </submittedName>
</protein>
<evidence type="ECO:0000313" key="6">
    <source>
        <dbReference type="EMBL" id="KSU87826.1"/>
    </source>
</evidence>
<dbReference type="GO" id="GO:0006139">
    <property type="term" value="P:nucleobase-containing compound metabolic process"/>
    <property type="evidence" value="ECO:0007669"/>
    <property type="project" value="InterPro"/>
</dbReference>
<evidence type="ECO:0000259" key="5">
    <source>
        <dbReference type="PROSITE" id="PS51193"/>
    </source>
</evidence>
<dbReference type="Pfam" id="PF13307">
    <property type="entry name" value="Helicase_C_2"/>
    <property type="match status" value="1"/>
</dbReference>
<keyword evidence="6" id="KW-0347">Helicase</keyword>
<dbReference type="InterPro" id="IPR045028">
    <property type="entry name" value="DinG/Rad3-like"/>
</dbReference>
<dbReference type="GO" id="GO:0005524">
    <property type="term" value="F:ATP binding"/>
    <property type="evidence" value="ECO:0007669"/>
    <property type="project" value="UniProtKB-KW"/>
</dbReference>
<gene>
    <name evidence="6" type="ORF">AS180_10965</name>
</gene>
<keyword evidence="2" id="KW-0378">Hydrolase</keyword>
<dbReference type="GO" id="GO:0003678">
    <property type="term" value="F:DNA helicase activity"/>
    <property type="evidence" value="ECO:0007669"/>
    <property type="project" value="TreeGrafter"/>
</dbReference>
<comment type="similarity">
    <text evidence="4">Belongs to the helicase family. DinG subfamily.</text>
</comment>
<dbReference type="PANTHER" id="PTHR11472">
    <property type="entry name" value="DNA REPAIR DEAD HELICASE RAD3/XP-D SUBFAMILY MEMBER"/>
    <property type="match status" value="1"/>
</dbReference>
<dbReference type="InterPro" id="IPR027417">
    <property type="entry name" value="P-loop_NTPase"/>
</dbReference>
<accession>A0A0V8JL68</accession>
<name>A0A0V8JL68_9BACI</name>
<evidence type="ECO:0000256" key="2">
    <source>
        <dbReference type="ARBA" id="ARBA00022801"/>
    </source>
</evidence>
<dbReference type="SUPFAM" id="SSF52540">
    <property type="entry name" value="P-loop containing nucleoside triphosphate hydrolases"/>
    <property type="match status" value="1"/>
</dbReference>
<dbReference type="Proteomes" id="UP000053681">
    <property type="component" value="Unassembled WGS sequence"/>
</dbReference>
<dbReference type="SMART" id="SM00491">
    <property type="entry name" value="HELICc2"/>
    <property type="match status" value="1"/>
</dbReference>